<evidence type="ECO:0000256" key="4">
    <source>
        <dbReference type="ARBA" id="ARBA00004496"/>
    </source>
</evidence>
<reference evidence="21 22" key="1">
    <citation type="submission" date="2016-01" db="EMBL/GenBank/DDBJ databases">
        <authorList>
            <person name="Mitreva M."/>
            <person name="Pepin K.H."/>
            <person name="Mihindukulasuriya K.A."/>
            <person name="Fulton R."/>
            <person name="Fronick C."/>
            <person name="O'Laughlin M."/>
            <person name="Miner T."/>
            <person name="Herter B."/>
            <person name="Rosa B.A."/>
            <person name="Cordes M."/>
            <person name="Tomlinson C."/>
            <person name="Wollam A."/>
            <person name="Palsikar V.B."/>
            <person name="Mardis E.R."/>
            <person name="Wilson R.K."/>
        </authorList>
    </citation>
    <scope>NUCLEOTIDE SEQUENCE [LARGE SCALE GENOMIC DNA]</scope>
    <source>
        <strain evidence="21 22">KA00071</strain>
    </source>
</reference>
<evidence type="ECO:0000256" key="8">
    <source>
        <dbReference type="ARBA" id="ARBA00022448"/>
    </source>
</evidence>
<dbReference type="InterPro" id="IPR008279">
    <property type="entry name" value="PEP-util_enz_mobile_dom"/>
</dbReference>
<evidence type="ECO:0000256" key="17">
    <source>
        <dbReference type="PIRNR" id="PIRNR000732"/>
    </source>
</evidence>
<evidence type="ECO:0000313" key="21">
    <source>
        <dbReference type="EMBL" id="KXB58586.1"/>
    </source>
</evidence>
<evidence type="ECO:0000256" key="15">
    <source>
        <dbReference type="ARBA" id="ARBA00022842"/>
    </source>
</evidence>
<keyword evidence="11 17" id="KW-0808">Transferase</keyword>
<dbReference type="PANTHER" id="PTHR46244:SF3">
    <property type="entry name" value="PHOSPHOENOLPYRUVATE-PROTEIN PHOSPHOTRANSFERASE"/>
    <property type="match status" value="1"/>
</dbReference>
<dbReference type="EC" id="2.7.3.9" evidence="6 17"/>
<keyword evidence="12 17" id="KW-0598">Phosphotransferase system</keyword>
<name>A0ABR5TMN9_9BACL</name>
<dbReference type="InterPro" id="IPR036637">
    <property type="entry name" value="Phosphohistidine_dom_sf"/>
</dbReference>
<evidence type="ECO:0000256" key="13">
    <source>
        <dbReference type="ARBA" id="ARBA00022723"/>
    </source>
</evidence>
<organism evidence="21 22">
    <name type="scientific">Gemelliphila asaccharolytica</name>
    <dbReference type="NCBI Taxonomy" id="502393"/>
    <lineage>
        <taxon>Bacteria</taxon>
        <taxon>Bacillati</taxon>
        <taxon>Bacillota</taxon>
        <taxon>Bacilli</taxon>
        <taxon>Bacillales</taxon>
        <taxon>Gemellaceae</taxon>
        <taxon>Gemelliphila</taxon>
    </lineage>
</organism>
<dbReference type="Pfam" id="PF02896">
    <property type="entry name" value="PEP-utilizers_C"/>
    <property type="match status" value="1"/>
</dbReference>
<comment type="similarity">
    <text evidence="5 17">Belongs to the PEP-utilizing enzyme family.</text>
</comment>
<gene>
    <name evidence="21" type="ORF">HMPREF1871_00352</name>
</gene>
<dbReference type="PROSITE" id="PS00742">
    <property type="entry name" value="PEP_ENZYMES_2"/>
    <property type="match status" value="1"/>
</dbReference>
<dbReference type="Proteomes" id="UP000070467">
    <property type="component" value="Unassembled WGS sequence"/>
</dbReference>
<dbReference type="InterPro" id="IPR023151">
    <property type="entry name" value="PEP_util_CS"/>
</dbReference>
<keyword evidence="22" id="KW-1185">Reference proteome</keyword>
<evidence type="ECO:0000256" key="14">
    <source>
        <dbReference type="ARBA" id="ARBA00022777"/>
    </source>
</evidence>
<dbReference type="NCBIfam" id="TIGR01417">
    <property type="entry name" value="PTS_I_fam"/>
    <property type="match status" value="1"/>
</dbReference>
<evidence type="ECO:0000256" key="10">
    <source>
        <dbReference type="ARBA" id="ARBA00022597"/>
    </source>
</evidence>
<dbReference type="InterPro" id="IPR050499">
    <property type="entry name" value="PEP-utilizing_PTS_enzyme"/>
</dbReference>
<evidence type="ECO:0000256" key="7">
    <source>
        <dbReference type="ARBA" id="ARBA00016544"/>
    </source>
</evidence>
<comment type="catalytic activity">
    <reaction evidence="1 17">
        <text>L-histidyl-[protein] + phosphoenolpyruvate = N(pros)-phospho-L-histidyl-[protein] + pyruvate</text>
        <dbReference type="Rhea" id="RHEA:23880"/>
        <dbReference type="Rhea" id="RHEA-COMP:9745"/>
        <dbReference type="Rhea" id="RHEA-COMP:9746"/>
        <dbReference type="ChEBI" id="CHEBI:15361"/>
        <dbReference type="ChEBI" id="CHEBI:29979"/>
        <dbReference type="ChEBI" id="CHEBI:58702"/>
        <dbReference type="ChEBI" id="CHEBI:64837"/>
        <dbReference type="EC" id="2.7.3.9"/>
    </reaction>
</comment>
<evidence type="ECO:0000313" key="22">
    <source>
        <dbReference type="Proteomes" id="UP000070467"/>
    </source>
</evidence>
<dbReference type="PROSITE" id="PS00370">
    <property type="entry name" value="PEP_ENZYMES_PHOS_SITE"/>
    <property type="match status" value="1"/>
</dbReference>
<keyword evidence="8 17" id="KW-0813">Transport</keyword>
<accession>A0ABR5TMN9</accession>
<protein>
    <recommendedName>
        <fullName evidence="7 17">Phosphoenolpyruvate-protein phosphotransferase</fullName>
        <ecNumber evidence="6 17">2.7.3.9</ecNumber>
    </recommendedName>
    <alternativeName>
        <fullName evidence="16 17">Phosphotransferase system, enzyme I</fullName>
    </alternativeName>
</protein>
<feature type="domain" description="PEP-utilising enzyme C-terminal" evidence="19">
    <location>
        <begin position="254"/>
        <end position="541"/>
    </location>
</feature>
<feature type="domain" description="PEP-utilising enzyme mobile" evidence="18">
    <location>
        <begin position="153"/>
        <end position="225"/>
    </location>
</feature>
<dbReference type="Gene3D" id="1.10.274.10">
    <property type="entry name" value="PtsI, HPr-binding domain"/>
    <property type="match status" value="1"/>
</dbReference>
<dbReference type="InterPro" id="IPR006318">
    <property type="entry name" value="PTS_EI-like"/>
</dbReference>
<comment type="subcellular location">
    <subcellularLocation>
        <location evidence="4 17">Cytoplasm</location>
    </subcellularLocation>
</comment>
<evidence type="ECO:0000256" key="11">
    <source>
        <dbReference type="ARBA" id="ARBA00022679"/>
    </source>
</evidence>
<evidence type="ECO:0000256" key="3">
    <source>
        <dbReference type="ARBA" id="ARBA00002728"/>
    </source>
</evidence>
<evidence type="ECO:0000256" key="5">
    <source>
        <dbReference type="ARBA" id="ARBA00007837"/>
    </source>
</evidence>
<evidence type="ECO:0000256" key="12">
    <source>
        <dbReference type="ARBA" id="ARBA00022683"/>
    </source>
</evidence>
<dbReference type="InterPro" id="IPR040442">
    <property type="entry name" value="Pyrv_kinase-like_dom_sf"/>
</dbReference>
<evidence type="ECO:0000256" key="16">
    <source>
        <dbReference type="ARBA" id="ARBA00033235"/>
    </source>
</evidence>
<comment type="function">
    <text evidence="3 17">General (non sugar-specific) component of the phosphoenolpyruvate-dependent sugar phosphotransferase system (sugar PTS). This major carbohydrate active-transport system catalyzes the phosphorylation of incoming sugar substrates concomitantly with their translocation across the cell membrane. Enzyme I transfers the phosphoryl group from phosphoenolpyruvate (PEP) to the phosphoryl carrier protein (HPr).</text>
</comment>
<keyword evidence="15 17" id="KW-0460">Magnesium</keyword>
<dbReference type="Gene3D" id="3.50.30.10">
    <property type="entry name" value="Phosphohistidine domain"/>
    <property type="match status" value="1"/>
</dbReference>
<dbReference type="PANTHER" id="PTHR46244">
    <property type="entry name" value="PHOSPHOENOLPYRUVATE-PROTEIN PHOSPHOTRANSFERASE"/>
    <property type="match status" value="1"/>
</dbReference>
<keyword evidence="14 17" id="KW-0418">Kinase</keyword>
<dbReference type="InterPro" id="IPR024692">
    <property type="entry name" value="PTS_EI"/>
</dbReference>
<proteinExistence type="inferred from homology"/>
<feature type="domain" description="Phosphotransferase system enzyme I N-terminal" evidence="20">
    <location>
        <begin position="5"/>
        <end position="126"/>
    </location>
</feature>
<evidence type="ECO:0000256" key="9">
    <source>
        <dbReference type="ARBA" id="ARBA00022490"/>
    </source>
</evidence>
<dbReference type="SUPFAM" id="SSF51621">
    <property type="entry name" value="Phosphoenolpyruvate/pyruvate domain"/>
    <property type="match status" value="1"/>
</dbReference>
<keyword evidence="9 17" id="KW-0963">Cytoplasm</keyword>
<dbReference type="EMBL" id="LSDB01000008">
    <property type="protein sequence ID" value="KXB58586.1"/>
    <property type="molecule type" value="Genomic_DNA"/>
</dbReference>
<evidence type="ECO:0000259" key="18">
    <source>
        <dbReference type="Pfam" id="PF00391"/>
    </source>
</evidence>
<evidence type="ECO:0000259" key="20">
    <source>
        <dbReference type="Pfam" id="PF05524"/>
    </source>
</evidence>
<sequence>MIQIKGIAASQGISFAKAYFFNNPKLEVLEKKIVNTSEELLKLDSAIELSRRELKLIKEKTSEMIGNDKANIFEAHLLILEDEEYIETVKTDIISKEINAEYALKETSDMFIHMFESMNNKYMKERASDIKDVSKRIIAHLLGVSLPNPSLINEKVIIVANDLTPSQVAQLNHKYIKGFVTNIGGKNSHSSIISRQLGIPAVVGTNNITSIIKNGDFLIVDGTTGIVEINPNNEILKKYKEKKEILKKEKENLYKLSLLKTETADNKKIILSSNIGTLKDLQEVKKNGSEGIGLYRTEFLYMTKGELPTEEEQFNIYKQILLNMKNKSVVVRTLDIGGDKRVPYLGYPNEMNPFLGCRAIRLCLKEKNIFKTQLRALIRASIYGKLCIMFPMISTLTELREAKKIFEEQKIILKKKGYKIAENIEIGVMIEVPSAAILSDFFSKEVDFISIGTNDLIQYTMAADRMNENVSYLYQPYNPAVFRLIDFIIKSAHNENKWVGICGEMASDPIAIPILVGMGIDELSMTSTSILKVRKHIKKLKFSEMKNLSKKILMCRTSDEVISVVEKEIIK</sequence>
<dbReference type="Pfam" id="PF05524">
    <property type="entry name" value="PEP-utilisers_N"/>
    <property type="match status" value="1"/>
</dbReference>
<dbReference type="InterPro" id="IPR008731">
    <property type="entry name" value="PTS_EIN"/>
</dbReference>
<dbReference type="PRINTS" id="PR01736">
    <property type="entry name" value="PHPHTRNFRASE"/>
</dbReference>
<evidence type="ECO:0000256" key="1">
    <source>
        <dbReference type="ARBA" id="ARBA00000683"/>
    </source>
</evidence>
<dbReference type="Pfam" id="PF00391">
    <property type="entry name" value="PEP-utilizers"/>
    <property type="match status" value="1"/>
</dbReference>
<keyword evidence="13 17" id="KW-0479">Metal-binding</keyword>
<dbReference type="InterPro" id="IPR015813">
    <property type="entry name" value="Pyrv/PenolPyrv_kinase-like_dom"/>
</dbReference>
<dbReference type="RefSeq" id="WP_066129204.1">
    <property type="nucleotide sequence ID" value="NZ_KQ959861.1"/>
</dbReference>
<evidence type="ECO:0000256" key="6">
    <source>
        <dbReference type="ARBA" id="ARBA00012232"/>
    </source>
</evidence>
<comment type="caution">
    <text evidence="21">The sequence shown here is derived from an EMBL/GenBank/DDBJ whole genome shotgun (WGS) entry which is preliminary data.</text>
</comment>
<dbReference type="SUPFAM" id="SSF47831">
    <property type="entry name" value="Enzyme I of the PEP:sugar phosphotransferase system HPr-binding (sub)domain"/>
    <property type="match status" value="1"/>
</dbReference>
<evidence type="ECO:0000259" key="19">
    <source>
        <dbReference type="Pfam" id="PF02896"/>
    </source>
</evidence>
<dbReference type="SUPFAM" id="SSF52009">
    <property type="entry name" value="Phosphohistidine domain"/>
    <property type="match status" value="1"/>
</dbReference>
<dbReference type="InterPro" id="IPR000121">
    <property type="entry name" value="PEP_util_C"/>
</dbReference>
<dbReference type="Gene3D" id="3.20.20.60">
    <property type="entry name" value="Phosphoenolpyruvate-binding domains"/>
    <property type="match status" value="1"/>
</dbReference>
<dbReference type="PIRSF" id="PIRSF000732">
    <property type="entry name" value="PTS_enzyme_I"/>
    <property type="match status" value="1"/>
</dbReference>
<dbReference type="InterPro" id="IPR018274">
    <property type="entry name" value="PEP_util_AS"/>
</dbReference>
<keyword evidence="10 17" id="KW-0762">Sugar transport</keyword>
<evidence type="ECO:0000256" key="2">
    <source>
        <dbReference type="ARBA" id="ARBA00001946"/>
    </source>
</evidence>
<dbReference type="InterPro" id="IPR036618">
    <property type="entry name" value="PtsI_HPr-bd_sf"/>
</dbReference>
<comment type="cofactor">
    <cofactor evidence="2 17">
        <name>Mg(2+)</name>
        <dbReference type="ChEBI" id="CHEBI:18420"/>
    </cofactor>
</comment>